<name>A0A916S367_9BACI</name>
<dbReference type="InterPro" id="IPR016024">
    <property type="entry name" value="ARM-type_fold"/>
</dbReference>
<comment type="caution">
    <text evidence="1">The sequence shown here is derived from an EMBL/GenBank/DDBJ whole genome shotgun (WGS) entry which is preliminary data.</text>
</comment>
<accession>A0A916S367</accession>
<evidence type="ECO:0000313" key="2">
    <source>
        <dbReference type="Proteomes" id="UP000613512"/>
    </source>
</evidence>
<organism evidence="1 2">
    <name type="scientific">Ornithinibacillus halotolerans</name>
    <dbReference type="NCBI Taxonomy" id="1274357"/>
    <lineage>
        <taxon>Bacteria</taxon>
        <taxon>Bacillati</taxon>
        <taxon>Bacillota</taxon>
        <taxon>Bacilli</taxon>
        <taxon>Bacillales</taxon>
        <taxon>Bacillaceae</taxon>
        <taxon>Ornithinibacillus</taxon>
    </lineage>
</organism>
<evidence type="ECO:0000313" key="1">
    <source>
        <dbReference type="EMBL" id="GGA80605.1"/>
    </source>
</evidence>
<proteinExistence type="predicted"/>
<dbReference type="Proteomes" id="UP000613512">
    <property type="component" value="Unassembled WGS sequence"/>
</dbReference>
<reference evidence="1" key="1">
    <citation type="journal article" date="2014" name="Int. J. Syst. Evol. Microbiol.">
        <title>Complete genome sequence of Corynebacterium casei LMG S-19264T (=DSM 44701T), isolated from a smear-ripened cheese.</title>
        <authorList>
            <consortium name="US DOE Joint Genome Institute (JGI-PGF)"/>
            <person name="Walter F."/>
            <person name="Albersmeier A."/>
            <person name="Kalinowski J."/>
            <person name="Ruckert C."/>
        </authorList>
    </citation>
    <scope>NUCLEOTIDE SEQUENCE</scope>
    <source>
        <strain evidence="1">CGMCC 1.12408</strain>
    </source>
</reference>
<reference evidence="1" key="2">
    <citation type="submission" date="2020-09" db="EMBL/GenBank/DDBJ databases">
        <authorList>
            <person name="Sun Q."/>
            <person name="Zhou Y."/>
        </authorList>
    </citation>
    <scope>NUCLEOTIDE SEQUENCE</scope>
    <source>
        <strain evidence="1">CGMCC 1.12408</strain>
    </source>
</reference>
<keyword evidence="2" id="KW-1185">Reference proteome</keyword>
<protein>
    <submittedName>
        <fullName evidence="1">Uncharacterized protein</fullName>
    </submittedName>
</protein>
<gene>
    <name evidence="1" type="ORF">GCM10008025_25010</name>
</gene>
<dbReference type="AlphaFoldDB" id="A0A916S367"/>
<dbReference type="EMBL" id="BMEY01000012">
    <property type="protein sequence ID" value="GGA80605.1"/>
    <property type="molecule type" value="Genomic_DNA"/>
</dbReference>
<sequence length="185" mass="22082">MDAVMKRNFENLHSENKEEQYEAYQNIIEAIEQEVDWAYVVWDDLVKKLEHKNNHERSRAAQFLCGLAAKSDTDKRILNDFGAVWEVTYDEKFVTARHTLQSIWKIGLGGEQQREVVKEFFANRFKECTNEKNYTLIRFDIIQGLRYLYDETKDNEIKELALRLIDTEEDEKYKKKYAKIWKGIA</sequence>
<dbReference type="RefSeq" id="WP_188384999.1">
    <property type="nucleotide sequence ID" value="NZ_BMEY01000012.1"/>
</dbReference>
<dbReference type="SUPFAM" id="SSF48371">
    <property type="entry name" value="ARM repeat"/>
    <property type="match status" value="1"/>
</dbReference>